<dbReference type="EC" id="2.7.13.3" evidence="2"/>
<dbReference type="InterPro" id="IPR036890">
    <property type="entry name" value="HATPase_C_sf"/>
</dbReference>
<dbReference type="EMBL" id="MHMY01000018">
    <property type="protein sequence ID" value="OGZ35127.1"/>
    <property type="molecule type" value="Genomic_DNA"/>
</dbReference>
<keyword evidence="6" id="KW-0902">Two-component regulatory system</keyword>
<feature type="domain" description="Histidine kinase" evidence="9">
    <location>
        <begin position="97"/>
        <end position="321"/>
    </location>
</feature>
<evidence type="ECO:0000313" key="10">
    <source>
        <dbReference type="EMBL" id="OGZ35127.1"/>
    </source>
</evidence>
<evidence type="ECO:0000313" key="11">
    <source>
        <dbReference type="Proteomes" id="UP000176974"/>
    </source>
</evidence>
<keyword evidence="3" id="KW-0597">Phosphoprotein</keyword>
<dbReference type="InterPro" id="IPR003661">
    <property type="entry name" value="HisK_dim/P_dom"/>
</dbReference>
<dbReference type="Proteomes" id="UP000176974">
    <property type="component" value="Unassembled WGS sequence"/>
</dbReference>
<dbReference type="CDD" id="cd00082">
    <property type="entry name" value="HisKA"/>
    <property type="match status" value="1"/>
</dbReference>
<dbReference type="InterPro" id="IPR005467">
    <property type="entry name" value="His_kinase_dom"/>
</dbReference>
<evidence type="ECO:0000256" key="2">
    <source>
        <dbReference type="ARBA" id="ARBA00012438"/>
    </source>
</evidence>
<dbReference type="InterPro" id="IPR004358">
    <property type="entry name" value="Sig_transdc_His_kin-like_C"/>
</dbReference>
<reference evidence="10 11" key="1">
    <citation type="journal article" date="2016" name="Nat. Commun.">
        <title>Thousands of microbial genomes shed light on interconnected biogeochemical processes in an aquifer system.</title>
        <authorList>
            <person name="Anantharaman K."/>
            <person name="Brown C.T."/>
            <person name="Hug L.A."/>
            <person name="Sharon I."/>
            <person name="Castelle C.J."/>
            <person name="Probst A.J."/>
            <person name="Thomas B.C."/>
            <person name="Singh A."/>
            <person name="Wilkins M.J."/>
            <person name="Karaoz U."/>
            <person name="Brodie E.L."/>
            <person name="Williams K.H."/>
            <person name="Hubbard S.S."/>
            <person name="Banfield J.F."/>
        </authorList>
    </citation>
    <scope>NUCLEOTIDE SEQUENCE [LARGE SCALE GENOMIC DNA]</scope>
</reference>
<dbReference type="FunFam" id="1.10.287.130:FF:000001">
    <property type="entry name" value="Two-component sensor histidine kinase"/>
    <property type="match status" value="1"/>
</dbReference>
<comment type="catalytic activity">
    <reaction evidence="1">
        <text>ATP + protein L-histidine = ADP + protein N-phospho-L-histidine.</text>
        <dbReference type="EC" id="2.7.13.3"/>
    </reaction>
</comment>
<dbReference type="Gene3D" id="1.10.287.130">
    <property type="match status" value="1"/>
</dbReference>
<dbReference type="GO" id="GO:0000155">
    <property type="term" value="F:phosphorelay sensor kinase activity"/>
    <property type="evidence" value="ECO:0007669"/>
    <property type="project" value="InterPro"/>
</dbReference>
<feature type="transmembrane region" description="Helical" evidence="8">
    <location>
        <begin position="60"/>
        <end position="81"/>
    </location>
</feature>
<keyword evidence="8" id="KW-1133">Transmembrane helix</keyword>
<dbReference type="SMART" id="SM00387">
    <property type="entry name" value="HATPase_c"/>
    <property type="match status" value="1"/>
</dbReference>
<evidence type="ECO:0000256" key="3">
    <source>
        <dbReference type="ARBA" id="ARBA00022553"/>
    </source>
</evidence>
<dbReference type="FunFam" id="3.30.565.10:FF:000006">
    <property type="entry name" value="Sensor histidine kinase WalK"/>
    <property type="match status" value="1"/>
</dbReference>
<evidence type="ECO:0000259" key="9">
    <source>
        <dbReference type="PROSITE" id="PS50109"/>
    </source>
</evidence>
<evidence type="ECO:0000256" key="4">
    <source>
        <dbReference type="ARBA" id="ARBA00022679"/>
    </source>
</evidence>
<evidence type="ECO:0000256" key="5">
    <source>
        <dbReference type="ARBA" id="ARBA00022777"/>
    </source>
</evidence>
<sequence length="323" mass="36828">MSLREVYRQLNFFEQCRKNRIGLWQCPIFLFVLIGLIIIGTMLGIYFIANKYTQSPEMVALIILAVTAFLMVVGYSVVQGFNRLVEVNKMKSEFVSVASHQLRTPLTSLKWSLDMLLSGRLNDSWEYQLEQLKIAKENNQRMIDLVNDLLDVSRIEDNSLGLRPERVNLLDLVQNLISKYAFLAKASNVSLVLEAEEDLSADKWEIFVDPKRIKLAIDNLINNAVRYIHGGGMVKIRLKNNKNKSVRCEIEDNGVGVPKKEQKYIFQKFFRSQNIMKYQTEGTGLGLFIAKAVVEASGGKIGFQSQEGKGSTFWFELPIKSKT</sequence>
<gene>
    <name evidence="10" type="ORF">A2815_02185</name>
</gene>
<dbReference type="SUPFAM" id="SSF55874">
    <property type="entry name" value="ATPase domain of HSP90 chaperone/DNA topoisomerase II/histidine kinase"/>
    <property type="match status" value="1"/>
</dbReference>
<organism evidence="10 11">
    <name type="scientific">Candidatus Portnoybacteria bacterium RIFCSPHIGHO2_01_FULL_40_12b</name>
    <dbReference type="NCBI Taxonomy" id="1801994"/>
    <lineage>
        <taxon>Bacteria</taxon>
        <taxon>Candidatus Portnoyibacteriota</taxon>
    </lineage>
</organism>
<evidence type="ECO:0000256" key="7">
    <source>
        <dbReference type="ARBA" id="ARBA00023136"/>
    </source>
</evidence>
<dbReference type="PANTHER" id="PTHR43711">
    <property type="entry name" value="TWO-COMPONENT HISTIDINE KINASE"/>
    <property type="match status" value="1"/>
</dbReference>
<keyword evidence="5" id="KW-0418">Kinase</keyword>
<comment type="caution">
    <text evidence="10">The sequence shown here is derived from an EMBL/GenBank/DDBJ whole genome shotgun (WGS) entry which is preliminary data.</text>
</comment>
<dbReference type="InterPro" id="IPR050736">
    <property type="entry name" value="Sensor_HK_Regulatory"/>
</dbReference>
<accession>A0A1G2FB96</accession>
<keyword evidence="4" id="KW-0808">Transferase</keyword>
<keyword evidence="8" id="KW-0812">Transmembrane</keyword>
<dbReference type="AlphaFoldDB" id="A0A1G2FB96"/>
<keyword evidence="7 8" id="KW-0472">Membrane</keyword>
<dbReference type="Pfam" id="PF00512">
    <property type="entry name" value="HisKA"/>
    <property type="match status" value="1"/>
</dbReference>
<proteinExistence type="predicted"/>
<dbReference type="PROSITE" id="PS50109">
    <property type="entry name" value="HIS_KIN"/>
    <property type="match status" value="1"/>
</dbReference>
<dbReference type="PRINTS" id="PR00344">
    <property type="entry name" value="BCTRLSENSOR"/>
</dbReference>
<evidence type="ECO:0000256" key="1">
    <source>
        <dbReference type="ARBA" id="ARBA00000085"/>
    </source>
</evidence>
<dbReference type="InterPro" id="IPR036097">
    <property type="entry name" value="HisK_dim/P_sf"/>
</dbReference>
<evidence type="ECO:0000256" key="6">
    <source>
        <dbReference type="ARBA" id="ARBA00023012"/>
    </source>
</evidence>
<dbReference type="InterPro" id="IPR003594">
    <property type="entry name" value="HATPase_dom"/>
</dbReference>
<dbReference type="PANTHER" id="PTHR43711:SF31">
    <property type="entry name" value="HISTIDINE KINASE"/>
    <property type="match status" value="1"/>
</dbReference>
<protein>
    <recommendedName>
        <fullName evidence="2">histidine kinase</fullName>
        <ecNumber evidence="2">2.7.13.3</ecNumber>
    </recommendedName>
</protein>
<dbReference type="SUPFAM" id="SSF47384">
    <property type="entry name" value="Homodimeric domain of signal transducing histidine kinase"/>
    <property type="match status" value="1"/>
</dbReference>
<feature type="transmembrane region" description="Helical" evidence="8">
    <location>
        <begin position="21"/>
        <end position="48"/>
    </location>
</feature>
<dbReference type="SMART" id="SM00388">
    <property type="entry name" value="HisKA"/>
    <property type="match status" value="1"/>
</dbReference>
<evidence type="ECO:0000256" key="8">
    <source>
        <dbReference type="SAM" id="Phobius"/>
    </source>
</evidence>
<dbReference type="Gene3D" id="3.30.565.10">
    <property type="entry name" value="Histidine kinase-like ATPase, C-terminal domain"/>
    <property type="match status" value="1"/>
</dbReference>
<name>A0A1G2FB96_9BACT</name>
<dbReference type="Pfam" id="PF02518">
    <property type="entry name" value="HATPase_c"/>
    <property type="match status" value="1"/>
</dbReference>